<reference evidence="2" key="1">
    <citation type="submission" date="2021-03" db="EMBL/GenBank/DDBJ databases">
        <title>Draft genome sequence of rust myrtle Austropuccinia psidii MF-1, a brazilian biotype.</title>
        <authorList>
            <person name="Quecine M.C."/>
            <person name="Pachon D.M.R."/>
            <person name="Bonatelli M.L."/>
            <person name="Correr F.H."/>
            <person name="Franceschini L.M."/>
            <person name="Leite T.F."/>
            <person name="Margarido G.R.A."/>
            <person name="Almeida C.A."/>
            <person name="Ferrarezi J.A."/>
            <person name="Labate C.A."/>
        </authorList>
    </citation>
    <scope>NUCLEOTIDE SEQUENCE</scope>
    <source>
        <strain evidence="2">MF-1</strain>
    </source>
</reference>
<accession>A0A9Q3ELM3</accession>
<dbReference type="Proteomes" id="UP000765509">
    <property type="component" value="Unassembled WGS sequence"/>
</dbReference>
<feature type="region of interest" description="Disordered" evidence="1">
    <location>
        <begin position="1"/>
        <end position="59"/>
    </location>
</feature>
<name>A0A9Q3ELM3_9BASI</name>
<dbReference type="AlphaFoldDB" id="A0A9Q3ELM3"/>
<evidence type="ECO:0000313" key="3">
    <source>
        <dbReference type="Proteomes" id="UP000765509"/>
    </source>
</evidence>
<sequence>MYASQANSMAPDGWRTYPEHNEPPVPGPSPSSKPPEYVPTHEPEPEVAPTQSTEDPFGKSPLLFLYSHKLFLTPPSIIPGLSHYSPRRNHH</sequence>
<evidence type="ECO:0000256" key="1">
    <source>
        <dbReference type="SAM" id="MobiDB-lite"/>
    </source>
</evidence>
<evidence type="ECO:0000313" key="2">
    <source>
        <dbReference type="EMBL" id="MBW0523893.1"/>
    </source>
</evidence>
<protein>
    <submittedName>
        <fullName evidence="2">Uncharacterized protein</fullName>
    </submittedName>
</protein>
<dbReference type="EMBL" id="AVOT02030645">
    <property type="protein sequence ID" value="MBW0523893.1"/>
    <property type="molecule type" value="Genomic_DNA"/>
</dbReference>
<comment type="caution">
    <text evidence="2">The sequence shown here is derived from an EMBL/GenBank/DDBJ whole genome shotgun (WGS) entry which is preliminary data.</text>
</comment>
<proteinExistence type="predicted"/>
<organism evidence="2 3">
    <name type="scientific">Austropuccinia psidii MF-1</name>
    <dbReference type="NCBI Taxonomy" id="1389203"/>
    <lineage>
        <taxon>Eukaryota</taxon>
        <taxon>Fungi</taxon>
        <taxon>Dikarya</taxon>
        <taxon>Basidiomycota</taxon>
        <taxon>Pucciniomycotina</taxon>
        <taxon>Pucciniomycetes</taxon>
        <taxon>Pucciniales</taxon>
        <taxon>Sphaerophragmiaceae</taxon>
        <taxon>Austropuccinia</taxon>
    </lineage>
</organism>
<feature type="compositionally biased region" description="Pro residues" evidence="1">
    <location>
        <begin position="23"/>
        <end position="37"/>
    </location>
</feature>
<keyword evidence="3" id="KW-1185">Reference proteome</keyword>
<gene>
    <name evidence="2" type="ORF">O181_063608</name>
</gene>